<dbReference type="SUPFAM" id="SSF55729">
    <property type="entry name" value="Acyl-CoA N-acyltransferases (Nat)"/>
    <property type="match status" value="1"/>
</dbReference>
<dbReference type="Proteomes" id="UP000295621">
    <property type="component" value="Unassembled WGS sequence"/>
</dbReference>
<dbReference type="InterPro" id="IPR000182">
    <property type="entry name" value="GNAT_dom"/>
</dbReference>
<dbReference type="InterPro" id="IPR038764">
    <property type="entry name" value="GNAT_N_AcTrfase_prd"/>
</dbReference>
<feature type="domain" description="N-acetyltransferase" evidence="1">
    <location>
        <begin position="23"/>
        <end position="186"/>
    </location>
</feature>
<evidence type="ECO:0000259" key="1">
    <source>
        <dbReference type="PROSITE" id="PS51186"/>
    </source>
</evidence>
<comment type="caution">
    <text evidence="2">The sequence shown here is derived from an EMBL/GenBank/DDBJ whole genome shotgun (WGS) entry which is preliminary data.</text>
</comment>
<gene>
    <name evidence="2" type="ORF">E1212_02235</name>
</gene>
<dbReference type="Gene3D" id="3.40.630.30">
    <property type="match status" value="1"/>
</dbReference>
<sequence>MTGAPEWRTIDDMAAQPAAVAHLVIRELSALGDLEEVYALFDRIWRPDKSNPPVTVEHLRALTHAGNYVAGAYDGDELVGACVGFFAAPPGRSMHSHVAGVSAAARGRHVGFALKSHQRDWALEHGLSEITWTFDPLVRRNAYFNLAKLQARPSDYLVDFYGDMDDAINGGQGSDRLLVRWRLEDPSVVAACASGGGTAAAVPPGVVAALTESPSGRPVAAPRSAWARAGRLLVGTPSDIEALRGTDPETARQWRSAVRDVLGELITSGARVTGFTRSGSYVTERTDA</sequence>
<keyword evidence="3" id="KW-1185">Reference proteome</keyword>
<keyword evidence="2" id="KW-0808">Transferase</keyword>
<dbReference type="PANTHER" id="PTHR41700">
    <property type="entry name" value="GCN5-RELATED N-ACETYLTRANSFERASE"/>
    <property type="match status" value="1"/>
</dbReference>
<evidence type="ECO:0000313" key="2">
    <source>
        <dbReference type="EMBL" id="TDC54590.1"/>
    </source>
</evidence>
<dbReference type="CDD" id="cd04301">
    <property type="entry name" value="NAT_SF"/>
    <property type="match status" value="1"/>
</dbReference>
<dbReference type="PANTHER" id="PTHR41700:SF1">
    <property type="entry name" value="N-ACETYLTRANSFERASE DOMAIN-CONTAINING PROTEIN"/>
    <property type="match status" value="1"/>
</dbReference>
<dbReference type="AlphaFoldDB" id="A0A4R4RWT6"/>
<accession>A0A4R4RWT6</accession>
<dbReference type="EMBL" id="SMKL01000003">
    <property type="protein sequence ID" value="TDC54590.1"/>
    <property type="molecule type" value="Genomic_DNA"/>
</dbReference>
<name>A0A4R4RWT6_9ACTN</name>
<dbReference type="Pfam" id="PF00583">
    <property type="entry name" value="Acetyltransf_1"/>
    <property type="match status" value="1"/>
</dbReference>
<dbReference type="InterPro" id="IPR016181">
    <property type="entry name" value="Acyl_CoA_acyltransferase"/>
</dbReference>
<protein>
    <submittedName>
        <fullName evidence="2">GNAT family N-acetyltransferase</fullName>
    </submittedName>
</protein>
<dbReference type="GO" id="GO:0016747">
    <property type="term" value="F:acyltransferase activity, transferring groups other than amino-acyl groups"/>
    <property type="evidence" value="ECO:0007669"/>
    <property type="project" value="InterPro"/>
</dbReference>
<proteinExistence type="predicted"/>
<organism evidence="2 3">
    <name type="scientific">Jiangella ureilytica</name>
    <dbReference type="NCBI Taxonomy" id="2530374"/>
    <lineage>
        <taxon>Bacteria</taxon>
        <taxon>Bacillati</taxon>
        <taxon>Actinomycetota</taxon>
        <taxon>Actinomycetes</taxon>
        <taxon>Jiangellales</taxon>
        <taxon>Jiangellaceae</taxon>
        <taxon>Jiangella</taxon>
    </lineage>
</organism>
<dbReference type="PROSITE" id="PS51186">
    <property type="entry name" value="GNAT"/>
    <property type="match status" value="1"/>
</dbReference>
<evidence type="ECO:0000313" key="3">
    <source>
        <dbReference type="Proteomes" id="UP000295621"/>
    </source>
</evidence>
<dbReference type="OrthoDB" id="9797990at2"/>
<reference evidence="2 3" key="1">
    <citation type="submission" date="2019-02" db="EMBL/GenBank/DDBJ databases">
        <title>Draft genome sequences of novel Actinobacteria.</title>
        <authorList>
            <person name="Sahin N."/>
            <person name="Ay H."/>
            <person name="Saygin H."/>
        </authorList>
    </citation>
    <scope>NUCLEOTIDE SEQUENCE [LARGE SCALE GENOMIC DNA]</scope>
    <source>
        <strain evidence="2 3">KC603</strain>
    </source>
</reference>